<keyword evidence="3" id="KW-1185">Reference proteome</keyword>
<accession>A0ABY8ABG5</accession>
<protein>
    <submittedName>
        <fullName evidence="2">Uncharacterized protein</fullName>
    </submittedName>
</protein>
<name>A0ABY8ABG5_9ACTN</name>
<keyword evidence="1" id="KW-1133">Transmembrane helix</keyword>
<organism evidence="2 3">
    <name type="scientific">Streptomyces yunnanensis</name>
    <dbReference type="NCBI Taxonomy" id="156453"/>
    <lineage>
        <taxon>Bacteria</taxon>
        <taxon>Bacillati</taxon>
        <taxon>Actinomycetota</taxon>
        <taxon>Actinomycetes</taxon>
        <taxon>Kitasatosporales</taxon>
        <taxon>Streptomycetaceae</taxon>
        <taxon>Streptomyces</taxon>
    </lineage>
</organism>
<gene>
    <name evidence="2" type="ORF">MOV08_18360</name>
</gene>
<feature type="transmembrane region" description="Helical" evidence="1">
    <location>
        <begin position="51"/>
        <end position="76"/>
    </location>
</feature>
<evidence type="ECO:0000313" key="3">
    <source>
        <dbReference type="Proteomes" id="UP001218629"/>
    </source>
</evidence>
<feature type="transmembrane region" description="Helical" evidence="1">
    <location>
        <begin position="20"/>
        <end position="39"/>
    </location>
</feature>
<dbReference type="RefSeq" id="WP_275308142.1">
    <property type="nucleotide sequence ID" value="NZ_CP095749.1"/>
</dbReference>
<dbReference type="EMBL" id="CP095749">
    <property type="protein sequence ID" value="WEB41051.1"/>
    <property type="molecule type" value="Genomic_DNA"/>
</dbReference>
<keyword evidence="1" id="KW-0472">Membrane</keyword>
<dbReference type="Proteomes" id="UP001218629">
    <property type="component" value="Chromosome"/>
</dbReference>
<evidence type="ECO:0000256" key="1">
    <source>
        <dbReference type="SAM" id="Phobius"/>
    </source>
</evidence>
<proteinExistence type="predicted"/>
<keyword evidence="1" id="KW-0812">Transmembrane</keyword>
<sequence length="79" mass="8542">MILVGVAHIPKHDPGLAPDLLEFLGFVGCVFVFAGVGLTKGLWRVRDDKNWFNCLFGPMVFVLGLAMAVVGFGFSFGLL</sequence>
<reference evidence="2 3" key="1">
    <citation type="submission" date="2022-03" db="EMBL/GenBank/DDBJ databases">
        <title>Streptomyces yunnanensis P86,complete genome.</title>
        <authorList>
            <person name="Chen S."/>
            <person name="Zhang Q."/>
        </authorList>
    </citation>
    <scope>NUCLEOTIDE SEQUENCE [LARGE SCALE GENOMIC DNA]</scope>
    <source>
        <strain evidence="2 3">P86</strain>
    </source>
</reference>
<evidence type="ECO:0000313" key="2">
    <source>
        <dbReference type="EMBL" id="WEB41051.1"/>
    </source>
</evidence>